<keyword evidence="3" id="KW-0614">Plasmid</keyword>
<geneLocation type="plasmid" evidence="3">
    <name>p109/9</name>
</geneLocation>
<evidence type="ECO:0000256" key="1">
    <source>
        <dbReference type="SAM" id="Phobius"/>
    </source>
</evidence>
<protein>
    <submittedName>
        <fullName evidence="2">Putative membrane protein</fullName>
    </submittedName>
</protein>
<evidence type="ECO:0000313" key="2">
    <source>
        <dbReference type="EMBL" id="AKJ19971.1"/>
    </source>
</evidence>
<dbReference type="EMBL" id="KP899805">
    <property type="protein sequence ID" value="AKJ20167.1"/>
    <property type="molecule type" value="Genomic_DNA"/>
</dbReference>
<name>A0A0G3B5T4_SALTM</name>
<dbReference type="AlphaFoldDB" id="A0A0G3B5T4"/>
<geneLocation type="plasmid" evidence="2">
    <name>pF8475</name>
</geneLocation>
<feature type="transmembrane region" description="Helical" evidence="1">
    <location>
        <begin position="55"/>
        <end position="75"/>
    </location>
</feature>
<reference evidence="3" key="1">
    <citation type="submission" date="2015-03" db="EMBL/GenBank/DDBJ databases">
        <title>Complete genome sequences of four Salmonella Typhimurium IncHI1 plasmids and their characteristics.</title>
        <authorList>
            <person name="Kubasova T."/>
            <person name="Matiasovicova J."/>
            <person name="Cejkova D."/>
            <person name="Sekelova Z."/>
            <person name="Polansky O."/>
            <person name="Medvecky M."/>
            <person name="Rychlik I."/>
            <person name="Juricova H."/>
        </authorList>
    </citation>
    <scope>NUCLEOTIDE SEQUENCE</scope>
    <source>
        <strain evidence="3">109/9</strain>
        <strain evidence="2">F8475</strain>
        <plasmid evidence="3">p109/9</plasmid>
        <plasmid evidence="2">pF8475</plasmid>
    </source>
</reference>
<feature type="transmembrane region" description="Helical" evidence="1">
    <location>
        <begin position="32"/>
        <end position="49"/>
    </location>
</feature>
<keyword evidence="1" id="KW-0472">Membrane</keyword>
<proteinExistence type="predicted"/>
<dbReference type="RefSeq" id="WP_000129672.1">
    <property type="nucleotide sequence ID" value="NZ_CP051379.1"/>
</dbReference>
<keyword evidence="1" id="KW-0812">Transmembrane</keyword>
<organism evidence="3">
    <name type="scientific">Salmonella typhimurium</name>
    <dbReference type="NCBI Taxonomy" id="90371"/>
    <lineage>
        <taxon>Bacteria</taxon>
        <taxon>Pseudomonadati</taxon>
        <taxon>Pseudomonadota</taxon>
        <taxon>Gammaproteobacteria</taxon>
        <taxon>Enterobacterales</taxon>
        <taxon>Enterobacteriaceae</taxon>
        <taxon>Salmonella</taxon>
    </lineage>
</organism>
<evidence type="ECO:0000313" key="3">
    <source>
        <dbReference type="EMBL" id="AKJ20167.1"/>
    </source>
</evidence>
<accession>A0A0G3B5T4</accession>
<keyword evidence="1" id="KW-1133">Transmembrane helix</keyword>
<dbReference type="EMBL" id="KP899804">
    <property type="protein sequence ID" value="AKJ19971.1"/>
    <property type="molecule type" value="Genomic_DNA"/>
</dbReference>
<sequence length="154" mass="18155">MTDIKEKQNHFSKLKCIAISWHFNKPTGKEHLLLFVAIVAWIFPGLVFFKHSLWGGLLFFFFVAGSYAFLTFPHFTHRKKIWKERLDQSLKEYQPLDLQAWAYFKDRVREEGMTYKACESWMSTEASALYKSPKQEWSFLDSTSVGENDKSQPD</sequence>